<keyword evidence="3" id="KW-0614">Plasmid</keyword>
<reference evidence="3 4" key="1">
    <citation type="journal article" date="2010" name="Stand. Genomic Sci.">
        <title>Complete genome sequence of Haloterrigena turkmenica type strain (4k).</title>
        <authorList>
            <person name="Saunders E."/>
            <person name="Tindall B.J."/>
            <person name="Fahnrich R."/>
            <person name="Lapidus A."/>
            <person name="Copeland A."/>
            <person name="Del Rio T.G."/>
            <person name="Lucas S."/>
            <person name="Chen F."/>
            <person name="Tice H."/>
            <person name="Cheng J.F."/>
            <person name="Han C."/>
            <person name="Detter J.C."/>
            <person name="Bruce D."/>
            <person name="Goodwin L."/>
            <person name="Chain P."/>
            <person name="Pitluck S."/>
            <person name="Pati A."/>
            <person name="Ivanova N."/>
            <person name="Mavromatis K."/>
            <person name="Chen A."/>
            <person name="Palaniappan K."/>
            <person name="Land M."/>
            <person name="Hauser L."/>
            <person name="Chang Y.J."/>
            <person name="Jeffries C.D."/>
            <person name="Brettin T."/>
            <person name="Rohde M."/>
            <person name="Goker M."/>
            <person name="Bristow J."/>
            <person name="Eisen J.A."/>
            <person name="Markowitz V."/>
            <person name="Hugenholtz P."/>
            <person name="Klenk H.P."/>
            <person name="Kyrpides N.C."/>
        </authorList>
    </citation>
    <scope>NUCLEOTIDE SEQUENCE [LARGE SCALE GENOMIC DNA]</scope>
    <source>
        <strain evidence="4">ATCC 51198 / DSM 5511 / JCM 9101 / NCIMB 13204 / VKM B-1734 / 4k</strain>
    </source>
</reference>
<dbReference type="RefSeq" id="WP_012944888.1">
    <property type="nucleotide sequence ID" value="NC_013744.1"/>
</dbReference>
<gene>
    <name evidence="3" type="ordered locus">Htur_3782</name>
</gene>
<dbReference type="EMBL" id="CP001861">
    <property type="protein sequence ID" value="ADB62644.1"/>
    <property type="molecule type" value="Genomic_DNA"/>
</dbReference>
<dbReference type="AlphaFoldDB" id="D2RZU7"/>
<feature type="region of interest" description="Disordered" evidence="1">
    <location>
        <begin position="1"/>
        <end position="23"/>
    </location>
</feature>
<dbReference type="GeneID" id="8744410"/>
<dbReference type="Proteomes" id="UP000001903">
    <property type="component" value="Plasmid pHTUR01"/>
</dbReference>
<sequence length="94" mass="10323">MSDRNEQRVVHESGWDPDSETDPTVAVVSTVAAAEECDPLELPPLYETIDTNALNRLVSPTANGGADRIMFRYCGYEVLVRRSGVQLRTLAAQS</sequence>
<geneLocation type="plasmid" evidence="3 4">
    <name>pHTUR01</name>
</geneLocation>
<accession>D2RZU7</accession>
<evidence type="ECO:0000256" key="1">
    <source>
        <dbReference type="SAM" id="MobiDB-lite"/>
    </source>
</evidence>
<protein>
    <recommendedName>
        <fullName evidence="2">Halobacterial output domain-containing protein</fullName>
    </recommendedName>
</protein>
<dbReference type="OrthoDB" id="181456at2157"/>
<evidence type="ECO:0000259" key="2">
    <source>
        <dbReference type="Pfam" id="PF18545"/>
    </source>
</evidence>
<evidence type="ECO:0000313" key="3">
    <source>
        <dbReference type="EMBL" id="ADB62644.1"/>
    </source>
</evidence>
<feature type="domain" description="Halobacterial output" evidence="2">
    <location>
        <begin position="20"/>
        <end position="84"/>
    </location>
</feature>
<proteinExistence type="predicted"/>
<dbReference type="Pfam" id="PF18545">
    <property type="entry name" value="HalOD1"/>
    <property type="match status" value="1"/>
</dbReference>
<dbReference type="KEGG" id="htu:Htur_3782"/>
<dbReference type="HOGENOM" id="CLU_159738_3_0_2"/>
<keyword evidence="4" id="KW-1185">Reference proteome</keyword>
<organism evidence="3 4">
    <name type="scientific">Haloterrigena turkmenica (strain ATCC 51198 / DSM 5511 / JCM 9101 / NCIMB 13204 / VKM B-1734 / 4k)</name>
    <name type="common">Halococcus turkmenicus</name>
    <dbReference type="NCBI Taxonomy" id="543526"/>
    <lineage>
        <taxon>Archaea</taxon>
        <taxon>Methanobacteriati</taxon>
        <taxon>Methanobacteriota</taxon>
        <taxon>Stenosarchaea group</taxon>
        <taxon>Halobacteria</taxon>
        <taxon>Halobacteriales</taxon>
        <taxon>Natrialbaceae</taxon>
        <taxon>Haloterrigena</taxon>
    </lineage>
</organism>
<feature type="compositionally biased region" description="Basic and acidic residues" evidence="1">
    <location>
        <begin position="1"/>
        <end position="14"/>
    </location>
</feature>
<evidence type="ECO:0000313" key="4">
    <source>
        <dbReference type="Proteomes" id="UP000001903"/>
    </source>
</evidence>
<name>D2RZU7_HALTV</name>
<dbReference type="InterPro" id="IPR040624">
    <property type="entry name" value="HalOD1"/>
</dbReference>